<keyword evidence="10" id="KW-1185">Reference proteome</keyword>
<evidence type="ECO:0000256" key="3">
    <source>
        <dbReference type="ARBA" id="ARBA00022737"/>
    </source>
</evidence>
<evidence type="ECO:0000256" key="7">
    <source>
        <dbReference type="SAM" id="Phobius"/>
    </source>
</evidence>
<dbReference type="GO" id="GO:0006816">
    <property type="term" value="P:calcium ion transport"/>
    <property type="evidence" value="ECO:0007669"/>
    <property type="project" value="TreeGrafter"/>
</dbReference>
<evidence type="ECO:0000256" key="4">
    <source>
        <dbReference type="ARBA" id="ARBA00022989"/>
    </source>
</evidence>
<evidence type="ECO:0000256" key="2">
    <source>
        <dbReference type="ARBA" id="ARBA00022692"/>
    </source>
</evidence>
<proteinExistence type="predicted"/>
<dbReference type="PANTHER" id="PTHR46730:SF1">
    <property type="entry name" value="PLAT DOMAIN-CONTAINING PROTEIN"/>
    <property type="match status" value="1"/>
</dbReference>
<feature type="transmembrane region" description="Helical" evidence="7">
    <location>
        <begin position="724"/>
        <end position="743"/>
    </location>
</feature>
<organism evidence="9 10">
    <name type="scientific">Chrysophaeum taylorii</name>
    <dbReference type="NCBI Taxonomy" id="2483200"/>
    <lineage>
        <taxon>Eukaryota</taxon>
        <taxon>Sar</taxon>
        <taxon>Stramenopiles</taxon>
        <taxon>Ochrophyta</taxon>
        <taxon>Pelagophyceae</taxon>
        <taxon>Pelagomonadales</taxon>
        <taxon>Pelagomonadaceae</taxon>
        <taxon>Chrysophaeum</taxon>
    </lineage>
</organism>
<evidence type="ECO:0000313" key="9">
    <source>
        <dbReference type="EMBL" id="KAJ8602299.1"/>
    </source>
</evidence>
<name>A0AAD7UES5_9STRA</name>
<comment type="caution">
    <text evidence="9">The sequence shown here is derived from an EMBL/GenBank/DDBJ whole genome shotgun (WGS) entry which is preliminary data.</text>
</comment>
<feature type="transmembrane region" description="Helical" evidence="7">
    <location>
        <begin position="1417"/>
        <end position="1441"/>
    </location>
</feature>
<protein>
    <recommendedName>
        <fullName evidence="8">PKD/REJ-like domain-containing protein</fullName>
    </recommendedName>
</protein>
<feature type="region of interest" description="Disordered" evidence="6">
    <location>
        <begin position="952"/>
        <end position="979"/>
    </location>
</feature>
<evidence type="ECO:0000313" key="10">
    <source>
        <dbReference type="Proteomes" id="UP001230188"/>
    </source>
</evidence>
<dbReference type="GO" id="GO:0005886">
    <property type="term" value="C:plasma membrane"/>
    <property type="evidence" value="ECO:0007669"/>
    <property type="project" value="TreeGrafter"/>
</dbReference>
<feature type="transmembrane region" description="Helical" evidence="7">
    <location>
        <begin position="1591"/>
        <end position="1616"/>
    </location>
</feature>
<dbReference type="Pfam" id="PF02010">
    <property type="entry name" value="REJ"/>
    <property type="match status" value="1"/>
</dbReference>
<dbReference type="PANTHER" id="PTHR46730">
    <property type="entry name" value="POLYCYSTIN-1"/>
    <property type="match status" value="1"/>
</dbReference>
<evidence type="ECO:0000259" key="8">
    <source>
        <dbReference type="Pfam" id="PF02010"/>
    </source>
</evidence>
<gene>
    <name evidence="9" type="ORF">CTAYLR_007860</name>
</gene>
<dbReference type="InterPro" id="IPR002859">
    <property type="entry name" value="PKD/REJ-like"/>
</dbReference>
<feature type="domain" description="PKD/REJ-like" evidence="8">
    <location>
        <begin position="3"/>
        <end position="389"/>
    </location>
</feature>
<reference evidence="9" key="1">
    <citation type="submission" date="2023-01" db="EMBL/GenBank/DDBJ databases">
        <title>Metagenome sequencing of chrysophaentin producing Chrysophaeum taylorii.</title>
        <authorList>
            <person name="Davison J."/>
            <person name="Bewley C."/>
        </authorList>
    </citation>
    <scope>NUCLEOTIDE SEQUENCE</scope>
    <source>
        <strain evidence="9">NIES-1699</strain>
    </source>
</reference>
<sequence>MEWTLFRLSGITFIETPLRSVSKNALRYRLNSYALESDTAYVLQAVAIDTIGDQQLNNSALALLNVVEGDVIAQITGGSTRRASVEDVIILSAAESYDDDVDVAAGEDAGLAYEWNCSNLGDGGSDCGIIYNGFTEAILEIEPATLAAGTYTFWVEVTANDGRRNATASQVLELSAAATPVVEITSFVTSVRAASKLTIEAEIASASTATEATTVTSSWDLVEGDLAQGRSLEDVVRTSLSITRVLSLSGVYTHDIVLGESSLVAGGRYVFQLDASSAGFESAGSATIEVNVVSPPSSGVLQVSPQSGIAFFDVFEFHALRWVGDELPLKYRFETENDVILRKSSLDNALTDARLPVPNDPPNMEVTVFVTDAVEASASTFVEVLVYANSTEGLVIATLDALEVAFANYSLDSVCQVVSASASTAEDNAELLDTLVVALNQSFELFGDDDREISEQIIAALLAPTADPPLLFFDTAFDALEVAKTVTSILVQVGLGVTESTAPDVVATVLSNLLESSLFENATANTTTNATGRSSLDATNTLLETIDAIALAQRNTLVENEDGESFNSKNVRGASRLFSSALGDTMQTVESATMNASANVTTVDGVVYEAFVAEFEVNPRGDGTGEVARSQVVRFNFNTSSTSSNSNNASGGGEETVVDLTIPGSEWLGRETNESRSLNVSAECSIENSGKSRGAEYSTLAEIKDISERYTPAFLTSPKIDESALVLIALGVLIGVVIFAHFFGQYLDRRARGGSLPMMQSNPWHRIRSFPRRMQSPPFLPTRHPRSVSSPQTTAMVRIKRIMTRRHPIINFLFEYNPEIPRSVRAWKFGLEIGIFFVAMGLENILENPNVNCESRKTHRECRQPKSLGTRRRLCSWNECSLPACYEDEAGNQAANSTEHFIVLMIVMVVLLPFLALLDFLFEHYLLAPCPPRLRYWCNFFFPVEGSNGDAGATTDFQQAAEDERRREERRRQAERDGDEIYYAGALDGDERYRDDSKRDDDPVDAVAVQHSATSSILDENTVLVYPGEPEDEDKASPRIAREVSDGVQEDKDSRDVIVDAAAAAADDEANQIQTRPRGDSEEVDVEVNYMPRKRDARKARGADPVALRQAQMMDGVTPYARMTRQITRRLPSNRSALWVSDLPTLVTEIVSRLRVVDDDEDVPEPSSREIGSWWLLSVSGVQDAISAGVRSLGSSRRSASRGQQQVQQESQQRQGEQQARGFFLFASAKRSRGLRKNRRIQIQTLAMHVQQAILRRQTELRTCMAEARRLPDARISARAILILRRLEVGMLRRWRWVPSKNLWLANIHVRIERHIDEAFRLKDELEEIRGFDHETTRDLREEKLLEAEKNSKLSLTEKKIYERTMTRALWQKSPPTEPPRLACYLLAWFVIALLVAGIVVLSMQVATNIGKGQSKLWLIGLTTAIFLFYCVILPSEILWFDYVLPSLLSEKIRQLADPTKLRRFPFKTKLPDSPTFYLVIMAPHLYSDTEIGKYVIEGSVGATTDTTTTEFYENELEVIHRDSTWRARLGTQLGLFISAWLRAWLVRVPDAFHELFFEELLITAVIFSKVLGNLPSWVGNSEGDNGEVLAMAVVILVFFAIVVVMTLMYTLCNCFERLVLRGEMREPRIDVA</sequence>
<dbReference type="Proteomes" id="UP001230188">
    <property type="component" value="Unassembled WGS sequence"/>
</dbReference>
<feature type="region of interest" description="Disordered" evidence="6">
    <location>
        <begin position="1193"/>
        <end position="1218"/>
    </location>
</feature>
<feature type="transmembrane region" description="Helical" evidence="7">
    <location>
        <begin position="1385"/>
        <end position="1405"/>
    </location>
</feature>
<evidence type="ECO:0000256" key="1">
    <source>
        <dbReference type="ARBA" id="ARBA00004370"/>
    </source>
</evidence>
<feature type="transmembrane region" description="Helical" evidence="7">
    <location>
        <begin position="901"/>
        <end position="922"/>
    </location>
</feature>
<keyword evidence="4 7" id="KW-1133">Transmembrane helix</keyword>
<dbReference type="EMBL" id="JAQMWT010000387">
    <property type="protein sequence ID" value="KAJ8602299.1"/>
    <property type="molecule type" value="Genomic_DNA"/>
</dbReference>
<keyword evidence="5 7" id="KW-0472">Membrane</keyword>
<comment type="subcellular location">
    <subcellularLocation>
        <location evidence="1">Membrane</location>
    </subcellularLocation>
</comment>
<feature type="compositionally biased region" description="Basic and acidic residues" evidence="6">
    <location>
        <begin position="962"/>
        <end position="976"/>
    </location>
</feature>
<keyword evidence="3" id="KW-0677">Repeat</keyword>
<keyword evidence="2 7" id="KW-0812">Transmembrane</keyword>
<dbReference type="GO" id="GO:0005261">
    <property type="term" value="F:monoatomic cation channel activity"/>
    <property type="evidence" value="ECO:0007669"/>
    <property type="project" value="TreeGrafter"/>
</dbReference>
<evidence type="ECO:0000256" key="5">
    <source>
        <dbReference type="ARBA" id="ARBA00023136"/>
    </source>
</evidence>
<evidence type="ECO:0000256" key="6">
    <source>
        <dbReference type="SAM" id="MobiDB-lite"/>
    </source>
</evidence>
<accession>A0AAD7UES5</accession>